<dbReference type="RefSeq" id="WP_095117980.1">
    <property type="nucleotide sequence ID" value="NZ_BMCB01000002.1"/>
</dbReference>
<feature type="compositionally biased region" description="Low complexity" evidence="1">
    <location>
        <begin position="99"/>
        <end position="112"/>
    </location>
</feature>
<sequence length="171" mass="18940">MQKLINILVILLILIGMVFFGAKAITNNDSEPKKEQSQSKTKEEKKANSDKDKEKKEKPKKTNNEETVVDETPVYDTGATQEDPYTTQSYAVPTEDVTDSSQQSVQNVQQPDTSYAQPVEQAPTYTAPQYRAPSQSQPSQNDANDTKNEQQTDATSDASESSDDQNDTTTP</sequence>
<evidence type="ECO:0000313" key="4">
    <source>
        <dbReference type="Proteomes" id="UP000243706"/>
    </source>
</evidence>
<evidence type="ECO:0000313" key="2">
    <source>
        <dbReference type="EMBL" id="GGA83718.1"/>
    </source>
</evidence>
<evidence type="ECO:0000313" key="5">
    <source>
        <dbReference type="Proteomes" id="UP000652995"/>
    </source>
</evidence>
<feature type="region of interest" description="Disordered" evidence="1">
    <location>
        <begin position="27"/>
        <end position="171"/>
    </location>
</feature>
<dbReference type="Proteomes" id="UP000243706">
    <property type="component" value="Chromosome 1"/>
</dbReference>
<feature type="compositionally biased region" description="Acidic residues" evidence="1">
    <location>
        <begin position="160"/>
        <end position="171"/>
    </location>
</feature>
<reference evidence="2" key="4">
    <citation type="submission" date="2024-05" db="EMBL/GenBank/DDBJ databases">
        <authorList>
            <person name="Sun Q."/>
            <person name="Sedlacek I."/>
        </authorList>
    </citation>
    <scope>NUCLEOTIDE SEQUENCE</scope>
    <source>
        <strain evidence="2">CCM 4175</strain>
    </source>
</reference>
<keyword evidence="5" id="KW-1185">Reference proteome</keyword>
<proteinExistence type="predicted"/>
<evidence type="ECO:0000256" key="1">
    <source>
        <dbReference type="SAM" id="MobiDB-lite"/>
    </source>
</evidence>
<dbReference type="KEGG" id="smus:C7J88_06610"/>
<feature type="compositionally biased region" description="Polar residues" evidence="1">
    <location>
        <begin position="123"/>
        <end position="143"/>
    </location>
</feature>
<dbReference type="Proteomes" id="UP000652995">
    <property type="component" value="Unassembled WGS sequence"/>
</dbReference>
<evidence type="ECO:0000313" key="3">
    <source>
        <dbReference type="EMBL" id="SNW04477.1"/>
    </source>
</evidence>
<reference evidence="2" key="1">
    <citation type="journal article" date="2014" name="Int. J. Syst. Evol. Microbiol.">
        <title>Complete genome of a new Firmicutes species belonging to the dominant human colonic microbiota ('Ruminococcus bicirculans') reveals two chromosomes and a selective capacity to utilize plant glucans.</title>
        <authorList>
            <consortium name="NISC Comparative Sequencing Program"/>
            <person name="Wegmann U."/>
            <person name="Louis P."/>
            <person name="Goesmann A."/>
            <person name="Henrissat B."/>
            <person name="Duncan S.H."/>
            <person name="Flint H.J."/>
        </authorList>
    </citation>
    <scope>NUCLEOTIDE SEQUENCE</scope>
    <source>
        <strain evidence="2">CCM 4175</strain>
    </source>
</reference>
<reference evidence="3 4" key="2">
    <citation type="submission" date="2017-06" db="EMBL/GenBank/DDBJ databases">
        <authorList>
            <consortium name="Pathogen Informatics"/>
        </authorList>
    </citation>
    <scope>NUCLEOTIDE SEQUENCE [LARGE SCALE GENOMIC DNA]</scope>
    <source>
        <strain evidence="3 4">NCTC13833</strain>
    </source>
</reference>
<name>A0A240C921_9STAP</name>
<reference evidence="5" key="3">
    <citation type="journal article" date="2019" name="Int. J. Syst. Evol. Microbiol.">
        <title>The Global Catalogue of Microorganisms (GCM) 10K type strain sequencing project: providing services to taxonomists for standard genome sequencing and annotation.</title>
        <authorList>
            <consortium name="The Broad Institute Genomics Platform"/>
            <consortium name="The Broad Institute Genome Sequencing Center for Infectious Disease"/>
            <person name="Wu L."/>
            <person name="Ma J."/>
        </authorList>
    </citation>
    <scope>NUCLEOTIDE SEQUENCE [LARGE SCALE GENOMIC DNA]</scope>
    <source>
        <strain evidence="5">CCM 4175</strain>
    </source>
</reference>
<organism evidence="3 4">
    <name type="scientific">Staphylococcus muscae</name>
    <dbReference type="NCBI Taxonomy" id="1294"/>
    <lineage>
        <taxon>Bacteria</taxon>
        <taxon>Bacillati</taxon>
        <taxon>Bacillota</taxon>
        <taxon>Bacilli</taxon>
        <taxon>Bacillales</taxon>
        <taxon>Staphylococcaceae</taxon>
        <taxon>Staphylococcus</taxon>
    </lineage>
</organism>
<protein>
    <submittedName>
        <fullName evidence="3">Uncharacterized protein</fullName>
    </submittedName>
</protein>
<gene>
    <name evidence="2" type="ORF">GCM10007183_04960</name>
    <name evidence="3" type="ORF">SAMEA4412661_01996</name>
</gene>
<dbReference type="EMBL" id="BMCB01000002">
    <property type="protein sequence ID" value="GGA83718.1"/>
    <property type="molecule type" value="Genomic_DNA"/>
</dbReference>
<dbReference type="EMBL" id="LT906464">
    <property type="protein sequence ID" value="SNW04477.1"/>
    <property type="molecule type" value="Genomic_DNA"/>
</dbReference>
<feature type="compositionally biased region" description="Basic and acidic residues" evidence="1">
    <location>
        <begin position="30"/>
        <end position="64"/>
    </location>
</feature>
<dbReference type="AlphaFoldDB" id="A0A240C921"/>
<accession>A0A240C921</accession>
<feature type="compositionally biased region" description="Polar residues" evidence="1">
    <location>
        <begin position="78"/>
        <end position="91"/>
    </location>
</feature>